<comment type="caution">
    <text evidence="2">The sequence shown here is derived from an EMBL/GenBank/DDBJ whole genome shotgun (WGS) entry which is preliminary data.</text>
</comment>
<evidence type="ECO:0000259" key="1">
    <source>
        <dbReference type="PROSITE" id="PS50181"/>
    </source>
</evidence>
<dbReference type="Proteomes" id="UP001157418">
    <property type="component" value="Unassembled WGS sequence"/>
</dbReference>
<reference evidence="2 3" key="1">
    <citation type="submission" date="2022-01" db="EMBL/GenBank/DDBJ databases">
        <authorList>
            <person name="Xiong W."/>
            <person name="Schranz E."/>
        </authorList>
    </citation>
    <scope>NUCLEOTIDE SEQUENCE [LARGE SCALE GENOMIC DNA]</scope>
</reference>
<dbReference type="PANTHER" id="PTHR31639">
    <property type="entry name" value="F-BOX PROTEIN-LIKE"/>
    <property type="match status" value="1"/>
</dbReference>
<dbReference type="SUPFAM" id="SSF52047">
    <property type="entry name" value="RNI-like"/>
    <property type="match status" value="1"/>
</dbReference>
<dbReference type="Gene3D" id="3.80.10.10">
    <property type="entry name" value="Ribonuclease Inhibitor"/>
    <property type="match status" value="1"/>
</dbReference>
<dbReference type="EMBL" id="CAKMRJ010005412">
    <property type="protein sequence ID" value="CAH1441128.1"/>
    <property type="molecule type" value="Genomic_DNA"/>
</dbReference>
<protein>
    <recommendedName>
        <fullName evidence="1">F-box domain-containing protein</fullName>
    </recommendedName>
</protein>
<gene>
    <name evidence="2" type="ORF">LVIROSA_LOCUS27213</name>
</gene>
<dbReference type="InterPro" id="IPR036047">
    <property type="entry name" value="F-box-like_dom_sf"/>
</dbReference>
<organism evidence="2 3">
    <name type="scientific">Lactuca virosa</name>
    <dbReference type="NCBI Taxonomy" id="75947"/>
    <lineage>
        <taxon>Eukaryota</taxon>
        <taxon>Viridiplantae</taxon>
        <taxon>Streptophyta</taxon>
        <taxon>Embryophyta</taxon>
        <taxon>Tracheophyta</taxon>
        <taxon>Spermatophyta</taxon>
        <taxon>Magnoliopsida</taxon>
        <taxon>eudicotyledons</taxon>
        <taxon>Gunneridae</taxon>
        <taxon>Pentapetalae</taxon>
        <taxon>asterids</taxon>
        <taxon>campanulids</taxon>
        <taxon>Asterales</taxon>
        <taxon>Asteraceae</taxon>
        <taxon>Cichorioideae</taxon>
        <taxon>Cichorieae</taxon>
        <taxon>Lactucinae</taxon>
        <taxon>Lactuca</taxon>
    </lineage>
</organism>
<name>A0AAU9NTA1_9ASTR</name>
<proteinExistence type="predicted"/>
<dbReference type="InterPro" id="IPR001810">
    <property type="entry name" value="F-box_dom"/>
</dbReference>
<accession>A0AAU9NTA1</accession>
<sequence length="464" mass="53391">MARGSRAVVSLSILTYPLENRNQETECVNLITERKKKTDVSYGEEDKISNLPEHLTDLILERLPIEDAVKTNIISKKWRYRWTKMRVLVFDDQFSKKFAKNGAFGRNGFIRIIIQVLTFHKGPILKFYLHIPNIVLDSFQEVDQFMLLLSRNSVTDLVLTNSNKRYKLPSHVYSCLELRKLDLENCFFKPPLDFEGFLNLEELLFENIDFGARLCGAKINLPQLKKLCLETCTKVYNFNIKAIKLRNLTVIACHDAMLLRLLDSPCLFDVVISLQKPMQNFVRVEKMNLATVLSSLPKVRKFCIDSHFLKFLSTEEIPKLLPCELGSLRHLWLLDFELGDLDQLHGALCLIRNSPNLESLHMHMLRVQEARVDVGPASDHLESPNCLDGTLNRLETVDMKYLEGSRAELLFLKLLLAYSPFVEEITITPRGVLDALKILDIAKDVMLFPRASSKVKIMLLNPER</sequence>
<dbReference type="SMART" id="SM00579">
    <property type="entry name" value="FBD"/>
    <property type="match status" value="1"/>
</dbReference>
<keyword evidence="3" id="KW-1185">Reference proteome</keyword>
<dbReference type="SUPFAM" id="SSF81383">
    <property type="entry name" value="F-box domain"/>
    <property type="match status" value="1"/>
</dbReference>
<dbReference type="InterPro" id="IPR032675">
    <property type="entry name" value="LRR_dom_sf"/>
</dbReference>
<feature type="domain" description="F-box" evidence="1">
    <location>
        <begin position="45"/>
        <end position="98"/>
    </location>
</feature>
<evidence type="ECO:0000313" key="2">
    <source>
        <dbReference type="EMBL" id="CAH1441128.1"/>
    </source>
</evidence>
<dbReference type="PANTHER" id="PTHR31639:SF333">
    <property type="entry name" value="F-BOX DOMAIN, FBD DOMAIN, LEUCINE-RICH REPEAT DOMAIN, L DOMAIN-LIKE PROTEIN-RELATED"/>
    <property type="match status" value="1"/>
</dbReference>
<evidence type="ECO:0000313" key="3">
    <source>
        <dbReference type="Proteomes" id="UP001157418"/>
    </source>
</evidence>
<dbReference type="AlphaFoldDB" id="A0AAU9NTA1"/>
<dbReference type="PROSITE" id="PS50181">
    <property type="entry name" value="FBOX"/>
    <property type="match status" value="1"/>
</dbReference>
<dbReference type="Pfam" id="PF00646">
    <property type="entry name" value="F-box"/>
    <property type="match status" value="1"/>
</dbReference>
<dbReference type="InterPro" id="IPR006566">
    <property type="entry name" value="FBD"/>
</dbReference>